<dbReference type="InterPro" id="IPR007607">
    <property type="entry name" value="BacA/B"/>
</dbReference>
<evidence type="ECO:0000313" key="3">
    <source>
        <dbReference type="EMBL" id="MBI4727786.1"/>
    </source>
</evidence>
<gene>
    <name evidence="3" type="ORF">HY768_11315</name>
</gene>
<proteinExistence type="inferred from homology"/>
<feature type="region of interest" description="Disordered" evidence="2">
    <location>
        <begin position="1"/>
        <end position="21"/>
    </location>
</feature>
<dbReference type="Pfam" id="PF04519">
    <property type="entry name" value="Bactofilin"/>
    <property type="match status" value="1"/>
</dbReference>
<dbReference type="PANTHER" id="PTHR35024:SF4">
    <property type="entry name" value="POLYMER-FORMING CYTOSKELETAL PROTEIN"/>
    <property type="match status" value="1"/>
</dbReference>
<evidence type="ECO:0000313" key="4">
    <source>
        <dbReference type="Proteomes" id="UP000736328"/>
    </source>
</evidence>
<comment type="caution">
    <text evidence="3">The sequence shown here is derived from an EMBL/GenBank/DDBJ whole genome shotgun (WGS) entry which is preliminary data.</text>
</comment>
<protein>
    <submittedName>
        <fullName evidence="3">Polymer-forming cytoskeletal protein</fullName>
    </submittedName>
</protein>
<comment type="similarity">
    <text evidence="1">Belongs to the bactofilin family.</text>
</comment>
<accession>A0A933IBK7</accession>
<name>A0A933IBK7_UNCT6</name>
<dbReference type="Proteomes" id="UP000736328">
    <property type="component" value="Unassembled WGS sequence"/>
</dbReference>
<sequence length="120" mass="12431">MDKKTEIGGGPMNTLLGKGSSFNGSLKAEGGIRIDGQVEGQIETSGTLVIGKEGLLKAEIKVKDAIIGGKVIGNITAANKIELQSGAHYSGDIKCRGLIIDSDVFFDGTSKMLGQHEGKA</sequence>
<reference evidence="3" key="1">
    <citation type="submission" date="2020-07" db="EMBL/GenBank/DDBJ databases">
        <title>Huge and variable diversity of episymbiotic CPR bacteria and DPANN archaea in groundwater ecosystems.</title>
        <authorList>
            <person name="He C.Y."/>
            <person name="Keren R."/>
            <person name="Whittaker M."/>
            <person name="Farag I.F."/>
            <person name="Doudna J."/>
            <person name="Cate J.H.D."/>
            <person name="Banfield J.F."/>
        </authorList>
    </citation>
    <scope>NUCLEOTIDE SEQUENCE</scope>
    <source>
        <strain evidence="3">NC_groundwater_1520_Pr4_B-0.1um_53_5</strain>
    </source>
</reference>
<organism evidence="3 4">
    <name type="scientific">candidate division TA06 bacterium</name>
    <dbReference type="NCBI Taxonomy" id="2250710"/>
    <lineage>
        <taxon>Bacteria</taxon>
        <taxon>Bacteria division TA06</taxon>
    </lineage>
</organism>
<dbReference type="PANTHER" id="PTHR35024">
    <property type="entry name" value="HYPOTHETICAL CYTOSOLIC PROTEIN"/>
    <property type="match status" value="1"/>
</dbReference>
<evidence type="ECO:0000256" key="2">
    <source>
        <dbReference type="SAM" id="MobiDB-lite"/>
    </source>
</evidence>
<dbReference type="AlphaFoldDB" id="A0A933IBK7"/>
<dbReference type="EMBL" id="JACQXR010000158">
    <property type="protein sequence ID" value="MBI4727786.1"/>
    <property type="molecule type" value="Genomic_DNA"/>
</dbReference>
<evidence type="ECO:0000256" key="1">
    <source>
        <dbReference type="ARBA" id="ARBA00044755"/>
    </source>
</evidence>